<feature type="region of interest" description="Disordered" evidence="2">
    <location>
        <begin position="92"/>
        <end position="119"/>
    </location>
</feature>
<dbReference type="Pfam" id="PF01541">
    <property type="entry name" value="GIY-YIG"/>
    <property type="match status" value="1"/>
</dbReference>
<reference evidence="4 5" key="1">
    <citation type="submission" date="2023-07" db="EMBL/GenBank/DDBJ databases">
        <title>Genomic Encyclopedia of Type Strains, Phase IV (KMG-IV): sequencing the most valuable type-strain genomes for metagenomic binning, comparative biology and taxonomic classification.</title>
        <authorList>
            <person name="Goeker M."/>
        </authorList>
    </citation>
    <scope>NUCLEOTIDE SEQUENCE [LARGE SCALE GENOMIC DNA]</scope>
    <source>
        <strain evidence="4 5">DSM 1111</strain>
    </source>
</reference>
<accession>A0ABU0G936</accession>
<dbReference type="PANTHER" id="PTHR34477">
    <property type="entry name" value="UPF0213 PROTEIN YHBQ"/>
    <property type="match status" value="1"/>
</dbReference>
<dbReference type="InterPro" id="IPR050190">
    <property type="entry name" value="UPF0213_domain"/>
</dbReference>
<organism evidence="4 5">
    <name type="scientific">Peteryoungia aggregata LMG 23059</name>
    <dbReference type="NCBI Taxonomy" id="1368425"/>
    <lineage>
        <taxon>Bacteria</taxon>
        <taxon>Pseudomonadati</taxon>
        <taxon>Pseudomonadota</taxon>
        <taxon>Alphaproteobacteria</taxon>
        <taxon>Hyphomicrobiales</taxon>
        <taxon>Rhizobiaceae</taxon>
        <taxon>Peteryoungia</taxon>
    </lineage>
</organism>
<dbReference type="CDD" id="cd10456">
    <property type="entry name" value="GIY-YIG_UPF0213"/>
    <property type="match status" value="1"/>
</dbReference>
<evidence type="ECO:0000259" key="3">
    <source>
        <dbReference type="PROSITE" id="PS50164"/>
    </source>
</evidence>
<evidence type="ECO:0000313" key="4">
    <source>
        <dbReference type="EMBL" id="MDQ0421842.1"/>
    </source>
</evidence>
<dbReference type="InterPro" id="IPR000305">
    <property type="entry name" value="GIY-YIG_endonuc"/>
</dbReference>
<keyword evidence="5" id="KW-1185">Reference proteome</keyword>
<keyword evidence="4" id="KW-0378">Hydrolase</keyword>
<protein>
    <submittedName>
        <fullName evidence="4">Endonuclease</fullName>
    </submittedName>
</protein>
<dbReference type="Proteomes" id="UP001238496">
    <property type="component" value="Unassembled WGS sequence"/>
</dbReference>
<name>A0ABU0G936_9HYPH</name>
<dbReference type="PANTHER" id="PTHR34477:SF1">
    <property type="entry name" value="UPF0213 PROTEIN YHBQ"/>
    <property type="match status" value="1"/>
</dbReference>
<keyword evidence="4" id="KW-0255">Endonuclease</keyword>
<evidence type="ECO:0000313" key="5">
    <source>
        <dbReference type="Proteomes" id="UP001238496"/>
    </source>
</evidence>
<feature type="domain" description="GIY-YIG" evidence="3">
    <location>
        <begin position="1"/>
        <end position="77"/>
    </location>
</feature>
<dbReference type="PROSITE" id="PS50164">
    <property type="entry name" value="GIY_YIG"/>
    <property type="match status" value="1"/>
</dbReference>
<evidence type="ECO:0000256" key="2">
    <source>
        <dbReference type="SAM" id="MobiDB-lite"/>
    </source>
</evidence>
<comment type="similarity">
    <text evidence="1">Belongs to the UPF0213 family.</text>
</comment>
<keyword evidence="4" id="KW-0540">Nuclease</keyword>
<dbReference type="EMBL" id="JAUSUW010000007">
    <property type="protein sequence ID" value="MDQ0421842.1"/>
    <property type="molecule type" value="Genomic_DNA"/>
</dbReference>
<sequence length="119" mass="13672">MEVTVYILRCSDGSYYTGLTKQNIEARLWEHNAGTYDGYTSRRRPVELVFTESYDRILDAIARERQIKGWNRQKKEALIAYAYEALSDLSHRGPVKRLGGETTRPRPSRVAPLPPQDEG</sequence>
<dbReference type="SUPFAM" id="SSF82771">
    <property type="entry name" value="GIY-YIG endonuclease"/>
    <property type="match status" value="1"/>
</dbReference>
<dbReference type="GO" id="GO:0004519">
    <property type="term" value="F:endonuclease activity"/>
    <property type="evidence" value="ECO:0007669"/>
    <property type="project" value="UniProtKB-KW"/>
</dbReference>
<comment type="caution">
    <text evidence="4">The sequence shown here is derived from an EMBL/GenBank/DDBJ whole genome shotgun (WGS) entry which is preliminary data.</text>
</comment>
<dbReference type="InterPro" id="IPR035901">
    <property type="entry name" value="GIY-YIG_endonuc_sf"/>
</dbReference>
<dbReference type="Gene3D" id="3.40.1440.10">
    <property type="entry name" value="GIY-YIG endonuclease"/>
    <property type="match status" value="1"/>
</dbReference>
<proteinExistence type="inferred from homology"/>
<gene>
    <name evidence="4" type="ORF">J2045_002882</name>
</gene>
<evidence type="ECO:0000256" key="1">
    <source>
        <dbReference type="ARBA" id="ARBA00007435"/>
    </source>
</evidence>
<dbReference type="RefSeq" id="WP_307373852.1">
    <property type="nucleotide sequence ID" value="NZ_JAUSUW010000007.1"/>
</dbReference>